<comment type="similarity">
    <text evidence="1">Belongs to the SAPAP family.</text>
</comment>
<gene>
    <name evidence="3" type="ORF">ASIM_LOCUS5537</name>
</gene>
<dbReference type="WBParaSite" id="ASIM_0000574201-mRNA-1">
    <property type="protein sequence ID" value="ASIM_0000574201-mRNA-1"/>
    <property type="gene ID" value="ASIM_0000574201"/>
</dbReference>
<dbReference type="PANTHER" id="PTHR12353:SF31">
    <property type="entry name" value="LD44824P"/>
    <property type="match status" value="1"/>
</dbReference>
<evidence type="ECO:0000313" key="5">
    <source>
        <dbReference type="WBParaSite" id="ASIM_0000574201-mRNA-1"/>
    </source>
</evidence>
<dbReference type="PANTHER" id="PTHR12353">
    <property type="entry name" value="DISKS LARGE-ASSOCIATED PROTEIN DAP SAP90/PSD-95-ASSOCIATED PROTEIN"/>
    <property type="match status" value="1"/>
</dbReference>
<feature type="compositionally biased region" description="Polar residues" evidence="2">
    <location>
        <begin position="83"/>
        <end position="94"/>
    </location>
</feature>
<organism evidence="5">
    <name type="scientific">Anisakis simplex</name>
    <name type="common">Herring worm</name>
    <dbReference type="NCBI Taxonomy" id="6269"/>
    <lineage>
        <taxon>Eukaryota</taxon>
        <taxon>Metazoa</taxon>
        <taxon>Ecdysozoa</taxon>
        <taxon>Nematoda</taxon>
        <taxon>Chromadorea</taxon>
        <taxon>Rhabditida</taxon>
        <taxon>Spirurina</taxon>
        <taxon>Ascaridomorpha</taxon>
        <taxon>Ascaridoidea</taxon>
        <taxon>Anisakidae</taxon>
        <taxon>Anisakis</taxon>
        <taxon>Anisakis simplex complex</taxon>
    </lineage>
</organism>
<accession>A0A0M3JDQ2</accession>
<dbReference type="GO" id="GO:0099572">
    <property type="term" value="C:postsynaptic specialization"/>
    <property type="evidence" value="ECO:0007669"/>
    <property type="project" value="TreeGrafter"/>
</dbReference>
<feature type="region of interest" description="Disordered" evidence="2">
    <location>
        <begin position="55"/>
        <end position="120"/>
    </location>
</feature>
<feature type="compositionally biased region" description="Polar residues" evidence="2">
    <location>
        <begin position="55"/>
        <end position="76"/>
    </location>
</feature>
<evidence type="ECO:0000256" key="1">
    <source>
        <dbReference type="ARBA" id="ARBA00008839"/>
    </source>
</evidence>
<name>A0A0M3JDQ2_ANISI</name>
<proteinExistence type="inferred from homology"/>
<reference evidence="3 4" key="2">
    <citation type="submission" date="2018-11" db="EMBL/GenBank/DDBJ databases">
        <authorList>
            <consortium name="Pathogen Informatics"/>
        </authorList>
    </citation>
    <scope>NUCLEOTIDE SEQUENCE [LARGE SCALE GENOMIC DNA]</scope>
</reference>
<reference evidence="5" key="1">
    <citation type="submission" date="2017-02" db="UniProtKB">
        <authorList>
            <consortium name="WormBaseParasite"/>
        </authorList>
    </citation>
    <scope>IDENTIFICATION</scope>
</reference>
<dbReference type="Proteomes" id="UP000267096">
    <property type="component" value="Unassembled WGS sequence"/>
</dbReference>
<protein>
    <submittedName>
        <fullName evidence="5">DNMT1-RFD domain-containing protein</fullName>
    </submittedName>
</protein>
<keyword evidence="4" id="KW-1185">Reference proteome</keyword>
<dbReference type="Pfam" id="PF03359">
    <property type="entry name" value="GKAP"/>
    <property type="match status" value="1"/>
</dbReference>
<evidence type="ECO:0000256" key="2">
    <source>
        <dbReference type="SAM" id="MobiDB-lite"/>
    </source>
</evidence>
<sequence length="158" mass="18084">MRLIVTSSKFQNPIENDPQPATLDDLAGYWALISMELEDLERLFNEADELRKNNWQVASTSDTKQQQQLSSVNKPSSRVRASESITNKSPATKSNRLTKTNEKEEKNAKNELKRANEAKRRRELIEAMRKQKEKMIKENNIPSGGFSVTTKSSEHFVC</sequence>
<dbReference type="AlphaFoldDB" id="A0A0M3JDQ2"/>
<evidence type="ECO:0000313" key="4">
    <source>
        <dbReference type="Proteomes" id="UP000267096"/>
    </source>
</evidence>
<dbReference type="GO" id="GO:0060090">
    <property type="term" value="F:molecular adaptor activity"/>
    <property type="evidence" value="ECO:0007669"/>
    <property type="project" value="TreeGrafter"/>
</dbReference>
<dbReference type="GO" id="GO:0098978">
    <property type="term" value="C:glutamatergic synapse"/>
    <property type="evidence" value="ECO:0007669"/>
    <property type="project" value="TreeGrafter"/>
</dbReference>
<dbReference type="GO" id="GO:0023052">
    <property type="term" value="P:signaling"/>
    <property type="evidence" value="ECO:0007669"/>
    <property type="project" value="InterPro"/>
</dbReference>
<feature type="compositionally biased region" description="Basic and acidic residues" evidence="2">
    <location>
        <begin position="99"/>
        <end position="120"/>
    </location>
</feature>
<dbReference type="EMBL" id="UYRR01010945">
    <property type="protein sequence ID" value="VDK25699.1"/>
    <property type="molecule type" value="Genomic_DNA"/>
</dbReference>
<dbReference type="InterPro" id="IPR005026">
    <property type="entry name" value="SAPAP"/>
</dbReference>
<dbReference type="OrthoDB" id="10036956at2759"/>
<evidence type="ECO:0000313" key="3">
    <source>
        <dbReference type="EMBL" id="VDK25699.1"/>
    </source>
</evidence>